<feature type="compositionally biased region" description="Polar residues" evidence="4">
    <location>
        <begin position="145"/>
        <end position="155"/>
    </location>
</feature>
<feature type="region of interest" description="Disordered" evidence="4">
    <location>
        <begin position="119"/>
        <end position="173"/>
    </location>
</feature>
<dbReference type="AlphaFoldDB" id="A0A2J8QDG5"/>
<evidence type="ECO:0000313" key="6">
    <source>
        <dbReference type="Proteomes" id="UP000236370"/>
    </source>
</evidence>
<organism evidence="5 6">
    <name type="scientific">Pan troglodytes</name>
    <name type="common">Chimpanzee</name>
    <dbReference type="NCBI Taxonomy" id="9598"/>
    <lineage>
        <taxon>Eukaryota</taxon>
        <taxon>Metazoa</taxon>
        <taxon>Chordata</taxon>
        <taxon>Craniata</taxon>
        <taxon>Vertebrata</taxon>
        <taxon>Euteleostomi</taxon>
        <taxon>Mammalia</taxon>
        <taxon>Eutheria</taxon>
        <taxon>Euarchontoglires</taxon>
        <taxon>Primates</taxon>
        <taxon>Haplorrhini</taxon>
        <taxon>Catarrhini</taxon>
        <taxon>Hominidae</taxon>
        <taxon>Pan</taxon>
    </lineage>
</organism>
<name>A0A2J8QDG5_PANTR</name>
<sequence>MSRQEKDAELDRRIVALRKKNQALLRRYQEIQEDRRQAEQGGMAVTTPALLQPDGLTVTISQVPGEKRVVSRNWARGTCGPRVTNEMLEDEDAEDHGGTFCLGELVELAVTMENKAEGKRIVSEKPTRARNQGIEGSPGGRVFQSPPTQVAISSDSARKGSWEPWSRPVGEPP</sequence>
<gene>
    <name evidence="5" type="ORF">CK820_G0033481</name>
</gene>
<keyword evidence="2 3" id="KW-0175">Coiled coil</keyword>
<evidence type="ECO:0000256" key="2">
    <source>
        <dbReference type="ARBA" id="ARBA00023054"/>
    </source>
</evidence>
<comment type="caution">
    <text evidence="5">The sequence shown here is derived from an EMBL/GenBank/DDBJ whole genome shotgun (WGS) entry which is preliminary data.</text>
</comment>
<feature type="coiled-coil region" evidence="3">
    <location>
        <begin position="14"/>
        <end position="41"/>
    </location>
</feature>
<feature type="non-terminal residue" evidence="5">
    <location>
        <position position="173"/>
    </location>
</feature>
<dbReference type="PANTHER" id="PTHR15635:SF10">
    <property type="entry name" value="COILED-COIL DOMAIN-CONTAINING PROTEIN 9B"/>
    <property type="match status" value="1"/>
</dbReference>
<proteinExistence type="predicted"/>
<dbReference type="EMBL" id="NBAG03000046">
    <property type="protein sequence ID" value="PNI94302.1"/>
    <property type="molecule type" value="Genomic_DNA"/>
</dbReference>
<dbReference type="InterPro" id="IPR029336">
    <property type="entry name" value="DUF4594"/>
</dbReference>
<dbReference type="Proteomes" id="UP000236370">
    <property type="component" value="Unassembled WGS sequence"/>
</dbReference>
<dbReference type="PANTHER" id="PTHR15635">
    <property type="entry name" value="COILED-COIL DOMAIN CONTAINING PROTEIN 9"/>
    <property type="match status" value="1"/>
</dbReference>
<reference evidence="5 6" key="1">
    <citation type="submission" date="2017-12" db="EMBL/GenBank/DDBJ databases">
        <title>High-resolution comparative analysis of great ape genomes.</title>
        <authorList>
            <person name="Pollen A."/>
            <person name="Hastie A."/>
            <person name="Hormozdiari F."/>
            <person name="Dougherty M."/>
            <person name="Liu R."/>
            <person name="Chaisson M."/>
            <person name="Hoppe E."/>
            <person name="Hill C."/>
            <person name="Pang A."/>
            <person name="Hillier L."/>
            <person name="Baker C."/>
            <person name="Armstrong J."/>
            <person name="Shendure J."/>
            <person name="Paten B."/>
            <person name="Wilson R."/>
            <person name="Chao H."/>
            <person name="Schneider V."/>
            <person name="Ventura M."/>
            <person name="Kronenberg Z."/>
            <person name="Murali S."/>
            <person name="Gordon D."/>
            <person name="Cantsilieris S."/>
            <person name="Munson K."/>
            <person name="Nelson B."/>
            <person name="Raja A."/>
            <person name="Underwood J."/>
            <person name="Diekhans M."/>
            <person name="Fiddes I."/>
            <person name="Haussler D."/>
            <person name="Eichler E."/>
        </authorList>
    </citation>
    <scope>NUCLEOTIDE SEQUENCE [LARGE SCALE GENOMIC DNA]</scope>
    <source>
        <strain evidence="5">Yerkes chimp pedigree #C0471</strain>
    </source>
</reference>
<protein>
    <submittedName>
        <fullName evidence="5">C15orf52 isoform 6</fullName>
    </submittedName>
</protein>
<evidence type="ECO:0000256" key="4">
    <source>
        <dbReference type="SAM" id="MobiDB-lite"/>
    </source>
</evidence>
<evidence type="ECO:0000256" key="3">
    <source>
        <dbReference type="SAM" id="Coils"/>
    </source>
</evidence>
<keyword evidence="1" id="KW-0597">Phosphoprotein</keyword>
<evidence type="ECO:0000313" key="5">
    <source>
        <dbReference type="EMBL" id="PNI94302.1"/>
    </source>
</evidence>
<evidence type="ECO:0000256" key="1">
    <source>
        <dbReference type="ARBA" id="ARBA00022553"/>
    </source>
</evidence>
<accession>A0A2J8QDG5</accession>